<accession>A0A4R3VXS3</accession>
<keyword evidence="1" id="KW-0732">Signal</keyword>
<dbReference type="GO" id="GO:0016787">
    <property type="term" value="F:hydrolase activity"/>
    <property type="evidence" value="ECO:0007669"/>
    <property type="project" value="UniProtKB-KW"/>
</dbReference>
<dbReference type="InterPro" id="IPR052897">
    <property type="entry name" value="Sec-Metab_Biosynth_Hydrolase"/>
</dbReference>
<keyword evidence="3" id="KW-0378">Hydrolase</keyword>
<dbReference type="AlphaFoldDB" id="A0A4R3VXS3"/>
<dbReference type="EMBL" id="SMBZ01000021">
    <property type="protein sequence ID" value="TCV12899.1"/>
    <property type="molecule type" value="Genomic_DNA"/>
</dbReference>
<sequence>MLKRYFSILIGCMLCAMAASAQSTYVIVHGAWGGAWQFKNTGKLLQEAGQTVYRPTLTGLGERHHLYNPSVNLTTHITDVVNTILFENLTDVILVGHSYGGMVVTGVADSLPDRIKKVIYLDAIIPEENKSAIQSLGMEESQASNSFKVNDGVIVPAWVRDTTITPRDVPHPVATFVQPLAYSAARLSNIPKTYIFTYENLRGGKEKDDFYRFYQKAKNENWKIVELEASHNPQIDKLQELVAILLEEK</sequence>
<evidence type="ECO:0000313" key="3">
    <source>
        <dbReference type="EMBL" id="TCV12899.1"/>
    </source>
</evidence>
<dbReference type="Proteomes" id="UP000295197">
    <property type="component" value="Unassembled WGS sequence"/>
</dbReference>
<dbReference type="SUPFAM" id="SSF53474">
    <property type="entry name" value="alpha/beta-Hydrolases"/>
    <property type="match status" value="1"/>
</dbReference>
<dbReference type="OrthoDB" id="9112061at2"/>
<comment type="caution">
    <text evidence="3">The sequence shown here is derived from an EMBL/GenBank/DDBJ whole genome shotgun (WGS) entry which is preliminary data.</text>
</comment>
<reference evidence="3 4" key="1">
    <citation type="submission" date="2019-03" db="EMBL/GenBank/DDBJ databases">
        <title>Genomic Encyclopedia of Type Strains, Phase IV (KMG-IV): sequencing the most valuable type-strain genomes for metagenomic binning, comparative biology and taxonomic classification.</title>
        <authorList>
            <person name="Goeker M."/>
        </authorList>
    </citation>
    <scope>NUCLEOTIDE SEQUENCE [LARGE SCALE GENOMIC DNA]</scope>
    <source>
        <strain evidence="3 4">DSM 22362</strain>
    </source>
</reference>
<gene>
    <name evidence="3" type="ORF">EDC17_102115</name>
</gene>
<evidence type="ECO:0000259" key="2">
    <source>
        <dbReference type="Pfam" id="PF12697"/>
    </source>
</evidence>
<keyword evidence="4" id="KW-1185">Reference proteome</keyword>
<protein>
    <submittedName>
        <fullName evidence="3">Alpha/beta hydrolase family protein</fullName>
    </submittedName>
</protein>
<proteinExistence type="predicted"/>
<name>A0A4R3VXS3_9SPHI</name>
<evidence type="ECO:0000256" key="1">
    <source>
        <dbReference type="SAM" id="SignalP"/>
    </source>
</evidence>
<feature type="signal peptide" evidence="1">
    <location>
        <begin position="1"/>
        <end position="21"/>
    </location>
</feature>
<evidence type="ECO:0000313" key="4">
    <source>
        <dbReference type="Proteomes" id="UP000295197"/>
    </source>
</evidence>
<dbReference type="Pfam" id="PF12697">
    <property type="entry name" value="Abhydrolase_6"/>
    <property type="match status" value="1"/>
</dbReference>
<organism evidence="3 4">
    <name type="scientific">Sphingobacterium alimentarium</name>
    <dbReference type="NCBI Taxonomy" id="797292"/>
    <lineage>
        <taxon>Bacteria</taxon>
        <taxon>Pseudomonadati</taxon>
        <taxon>Bacteroidota</taxon>
        <taxon>Sphingobacteriia</taxon>
        <taxon>Sphingobacteriales</taxon>
        <taxon>Sphingobacteriaceae</taxon>
        <taxon>Sphingobacterium</taxon>
    </lineage>
</organism>
<dbReference type="Gene3D" id="3.40.50.1820">
    <property type="entry name" value="alpha/beta hydrolase"/>
    <property type="match status" value="1"/>
</dbReference>
<dbReference type="PANTHER" id="PTHR37017">
    <property type="entry name" value="AB HYDROLASE-1 DOMAIN-CONTAINING PROTEIN-RELATED"/>
    <property type="match status" value="1"/>
</dbReference>
<dbReference type="InterPro" id="IPR029058">
    <property type="entry name" value="AB_hydrolase_fold"/>
</dbReference>
<dbReference type="InterPro" id="IPR000073">
    <property type="entry name" value="AB_hydrolase_1"/>
</dbReference>
<feature type="domain" description="AB hydrolase-1" evidence="2">
    <location>
        <begin position="26"/>
        <end position="243"/>
    </location>
</feature>
<feature type="chain" id="PRO_5021030091" evidence="1">
    <location>
        <begin position="22"/>
        <end position="249"/>
    </location>
</feature>
<dbReference type="PANTHER" id="PTHR37017:SF11">
    <property type="entry name" value="ESTERASE_LIPASE_THIOESTERASE DOMAIN-CONTAINING PROTEIN"/>
    <property type="match status" value="1"/>
</dbReference>